<dbReference type="Gene3D" id="3.40.50.2000">
    <property type="entry name" value="Glycogen Phosphorylase B"/>
    <property type="match status" value="1"/>
</dbReference>
<protein>
    <recommendedName>
        <fullName evidence="4 10">3-deoxy-D-manno-octulosonic acid transferase</fullName>
        <shortName evidence="10">Kdo transferase</shortName>
        <ecNumber evidence="3 10">2.4.99.12</ecNumber>
    </recommendedName>
    <alternativeName>
        <fullName evidence="6 10">Lipid IV(A) 3-deoxy-D-manno-octulosonic acid transferase</fullName>
    </alternativeName>
</protein>
<feature type="site" description="Transition state stabilizer" evidence="9">
    <location>
        <position position="211"/>
    </location>
</feature>
<dbReference type="Gene3D" id="3.40.50.11720">
    <property type="entry name" value="3-Deoxy-D-manno-octulosonic-acid transferase, N-terminal domain"/>
    <property type="match status" value="1"/>
</dbReference>
<dbReference type="GO" id="GO:0009245">
    <property type="term" value="P:lipid A biosynthetic process"/>
    <property type="evidence" value="ECO:0007669"/>
    <property type="project" value="TreeGrafter"/>
</dbReference>
<dbReference type="RefSeq" id="WP_244526411.1">
    <property type="nucleotide sequence ID" value="NZ_FNYY01000001.1"/>
</dbReference>
<accession>A0A975W6M8</accession>
<evidence type="ECO:0000259" key="11">
    <source>
        <dbReference type="Pfam" id="PF04413"/>
    </source>
</evidence>
<gene>
    <name evidence="12" type="ORF">SAMN04487940_101227</name>
</gene>
<feature type="site" description="Transition state stabilizer" evidence="9">
    <location>
        <position position="133"/>
    </location>
</feature>
<dbReference type="InterPro" id="IPR039901">
    <property type="entry name" value="Kdotransferase"/>
</dbReference>
<keyword evidence="10" id="KW-0448">Lipopolysaccharide biosynthesis</keyword>
<sequence length="420" mass="45991">MTFPAMPLYRLVVCLAWPIVALSLLTRVIARRERLADWGQRTGLAPGRGSGPHLWLHAASNGELTSARPALLALHAARPELKFLITCNSLTGRDLALGWGLPGLSARLAPFDTRWAAVLLCRRYGVVGHLLLEAEFWPNRIAAVARRGLPVIAVGARLSMRTAQTWRRLGPLARHMLARLTFVSPQDEGSRRRLAELGLTPGQMTAVLDLKAFYVPPAGLTLDPDLRRAFDRDATWLAASTHEGEDEIVIAAHAALLTQRPEARLIIAPRHPRRGAEIAAMVRAADLPAALRSRGDAPREHAVYIVDTIGEMPLWYQLAGTTFIGGSLVEKGGHTPFEPAVFDSTLLHGPDTSNFTRIYRMLDVAGAAIQVSTAEELARALIQVRHADRRDAMRRKAHEQLDQPTDLAEVVTRILAALPG</sequence>
<dbReference type="GO" id="GO:0009244">
    <property type="term" value="P:lipopolysaccharide core region biosynthetic process"/>
    <property type="evidence" value="ECO:0007669"/>
    <property type="project" value="UniProtKB-UniRule"/>
</dbReference>
<evidence type="ECO:0000256" key="3">
    <source>
        <dbReference type="ARBA" id="ARBA00012621"/>
    </source>
</evidence>
<dbReference type="AlphaFoldDB" id="A0A975W6M8"/>
<organism evidence="12 13">
    <name type="scientific">Marinovum algicola</name>
    <dbReference type="NCBI Taxonomy" id="42444"/>
    <lineage>
        <taxon>Bacteria</taxon>
        <taxon>Pseudomonadati</taxon>
        <taxon>Pseudomonadota</taxon>
        <taxon>Alphaproteobacteria</taxon>
        <taxon>Rhodobacterales</taxon>
        <taxon>Roseobacteraceae</taxon>
        <taxon>Marinovum</taxon>
    </lineage>
</organism>
<dbReference type="InterPro" id="IPR007507">
    <property type="entry name" value="Glycos_transf_N"/>
</dbReference>
<evidence type="ECO:0000256" key="9">
    <source>
        <dbReference type="PIRSR" id="PIRSR639901-2"/>
    </source>
</evidence>
<evidence type="ECO:0000256" key="8">
    <source>
        <dbReference type="PIRSR" id="PIRSR639901-1"/>
    </source>
</evidence>
<dbReference type="EMBL" id="FNYY01000001">
    <property type="protein sequence ID" value="SEI56137.1"/>
    <property type="molecule type" value="Genomic_DNA"/>
</dbReference>
<dbReference type="Proteomes" id="UP000182932">
    <property type="component" value="Unassembled WGS sequence"/>
</dbReference>
<keyword evidence="10" id="KW-1003">Cell membrane</keyword>
<evidence type="ECO:0000256" key="4">
    <source>
        <dbReference type="ARBA" id="ARBA00019077"/>
    </source>
</evidence>
<name>A0A975W6M8_9RHOB</name>
<dbReference type="EC" id="2.4.99.12" evidence="3 10"/>
<evidence type="ECO:0000256" key="6">
    <source>
        <dbReference type="ARBA" id="ARBA00031445"/>
    </source>
</evidence>
<dbReference type="GO" id="GO:0043842">
    <property type="term" value="F:Kdo transferase activity"/>
    <property type="evidence" value="ECO:0007669"/>
    <property type="project" value="UniProtKB-EC"/>
</dbReference>
<evidence type="ECO:0000313" key="13">
    <source>
        <dbReference type="Proteomes" id="UP000182932"/>
    </source>
</evidence>
<dbReference type="Pfam" id="PF04413">
    <property type="entry name" value="Glycos_transf_N"/>
    <property type="match status" value="1"/>
</dbReference>
<comment type="function">
    <text evidence="1 10">Involved in lipopolysaccharide (LPS) biosynthesis. Catalyzes the transfer of 3-deoxy-D-manno-octulosonate (Kdo) residue(s) from CMP-Kdo to lipid IV(A), the tetraacyldisaccharide-1,4'-bisphosphate precursor of lipid A.</text>
</comment>
<evidence type="ECO:0000256" key="1">
    <source>
        <dbReference type="ARBA" id="ARBA00003394"/>
    </source>
</evidence>
<keyword evidence="5 10" id="KW-0808">Transferase</keyword>
<feature type="domain" description="3-deoxy-D-manno-octulosonic-acid transferase N-terminal" evidence="11">
    <location>
        <begin position="37"/>
        <end position="212"/>
    </location>
</feature>
<feature type="active site" description="Proton acceptor" evidence="8">
    <location>
        <position position="63"/>
    </location>
</feature>
<keyword evidence="10" id="KW-0472">Membrane</keyword>
<evidence type="ECO:0000256" key="10">
    <source>
        <dbReference type="RuleBase" id="RU365103"/>
    </source>
</evidence>
<evidence type="ECO:0000256" key="7">
    <source>
        <dbReference type="ARBA" id="ARBA00049183"/>
    </source>
</evidence>
<dbReference type="GO" id="GO:0005886">
    <property type="term" value="C:plasma membrane"/>
    <property type="evidence" value="ECO:0007669"/>
    <property type="project" value="UniProtKB-SubCell"/>
</dbReference>
<evidence type="ECO:0000256" key="2">
    <source>
        <dbReference type="ARBA" id="ARBA00004713"/>
    </source>
</evidence>
<dbReference type="PANTHER" id="PTHR42755">
    <property type="entry name" value="3-DEOXY-MANNO-OCTULOSONATE CYTIDYLYLTRANSFERASE"/>
    <property type="match status" value="1"/>
</dbReference>
<comment type="catalytic activity">
    <reaction evidence="7 10">
        <text>lipid IVA (E. coli) + CMP-3-deoxy-beta-D-manno-octulosonate = alpha-Kdo-(2-&gt;6)-lipid IVA (E. coli) + CMP + H(+)</text>
        <dbReference type="Rhea" id="RHEA:28066"/>
        <dbReference type="ChEBI" id="CHEBI:15378"/>
        <dbReference type="ChEBI" id="CHEBI:58603"/>
        <dbReference type="ChEBI" id="CHEBI:60364"/>
        <dbReference type="ChEBI" id="CHEBI:60377"/>
        <dbReference type="ChEBI" id="CHEBI:85987"/>
        <dbReference type="EC" id="2.4.99.12"/>
    </reaction>
</comment>
<comment type="caution">
    <text evidence="12">The sequence shown here is derived from an EMBL/GenBank/DDBJ whole genome shotgun (WGS) entry which is preliminary data.</text>
</comment>
<keyword evidence="13" id="KW-1185">Reference proteome</keyword>
<evidence type="ECO:0000313" key="12">
    <source>
        <dbReference type="EMBL" id="SEI56137.1"/>
    </source>
</evidence>
<dbReference type="PANTHER" id="PTHR42755:SF1">
    <property type="entry name" value="3-DEOXY-D-MANNO-OCTULOSONIC ACID TRANSFERASE, MITOCHONDRIAL-RELATED"/>
    <property type="match status" value="1"/>
</dbReference>
<comment type="pathway">
    <text evidence="2 10">Bacterial outer membrane biogenesis; LPS core biosynthesis.</text>
</comment>
<comment type="subcellular location">
    <subcellularLocation>
        <location evidence="10">Cell membrane</location>
    </subcellularLocation>
</comment>
<comment type="similarity">
    <text evidence="10">Belongs to the glycosyltransferase group 1 family.</text>
</comment>
<proteinExistence type="inferred from homology"/>
<dbReference type="InterPro" id="IPR038107">
    <property type="entry name" value="Glycos_transf_N_sf"/>
</dbReference>
<dbReference type="GeneID" id="80816502"/>
<evidence type="ECO:0000256" key="5">
    <source>
        <dbReference type="ARBA" id="ARBA00022679"/>
    </source>
</evidence>
<reference evidence="12 13" key="1">
    <citation type="submission" date="2016-10" db="EMBL/GenBank/DDBJ databases">
        <authorList>
            <person name="Varghese N."/>
            <person name="Submissions S."/>
        </authorList>
    </citation>
    <scope>NUCLEOTIDE SEQUENCE [LARGE SCALE GENOMIC DNA]</scope>
    <source>
        <strain evidence="12 13">FF3</strain>
    </source>
</reference>